<dbReference type="Pfam" id="PF12146">
    <property type="entry name" value="Hydrolase_4"/>
    <property type="match status" value="1"/>
</dbReference>
<gene>
    <name evidence="3" type="ORF">CBP31_08280</name>
</gene>
<dbReference type="InterPro" id="IPR051044">
    <property type="entry name" value="MAG_DAG_Lipase"/>
</dbReference>
<dbReference type="Gene3D" id="3.40.50.1820">
    <property type="entry name" value="alpha/beta hydrolase"/>
    <property type="match status" value="1"/>
</dbReference>
<evidence type="ECO:0000313" key="3">
    <source>
        <dbReference type="EMBL" id="ART83993.1"/>
    </source>
</evidence>
<sequence>MSSLFMTGLTMNKALAAPQLTTATELSELGIAGLAAHWQAQVQQGHFLSHDDLSLPYAKLVNTQHQKTIIVVNGRTESYLKYQELALDLFNNGYNVYLYDHRGQGLAPRLLANPDVGYVADFDDYVQDLEQFVQQVVLKDPAQPLYVLAHSMGGTISALWLSQTQVRVQAAALSSPMIGIYVQPLPHWLAKGLLSVLNKGCHWLGHTACYAPSQRDYQAVPFKDNVLTHSEVRYQLFIDQYQLTPEVQLGGVSTQWLQQAFNAGEQAIAQAGRITTPTLVLQADQDVVVDNKAQDRFCQALPACEGGRPKRIKKAAHELFLERDNERRQALEAILSFFGQHPSPASEFSAASDKRSVKDKP</sequence>
<protein>
    <submittedName>
        <fullName evidence="3">Lysophospholipase</fullName>
    </submittedName>
</protein>
<feature type="compositionally biased region" description="Basic and acidic residues" evidence="1">
    <location>
        <begin position="352"/>
        <end position="361"/>
    </location>
</feature>
<dbReference type="Proteomes" id="UP000243937">
    <property type="component" value="Chromosome"/>
</dbReference>
<dbReference type="SUPFAM" id="SSF53474">
    <property type="entry name" value="alpha/beta-Hydrolases"/>
    <property type="match status" value="1"/>
</dbReference>
<proteinExistence type="predicted"/>
<accession>A0A1Y0D8V2</accession>
<evidence type="ECO:0000313" key="4">
    <source>
        <dbReference type="Proteomes" id="UP000243937"/>
    </source>
</evidence>
<dbReference type="KEGG" id="opf:CBP31_08280"/>
<name>A0A1Y0D8V2_9GAMM</name>
<reference evidence="3 4" key="1">
    <citation type="journal article" date="2014" name="Int. J. Syst. Evol. Microbiol.">
        <title>Oceanisphaera profunda sp. nov., a marine bacterium isolated from deep-sea sediment, and emended description of the genus Oceanisphaera.</title>
        <authorList>
            <person name="Xu Z."/>
            <person name="Zhang X.Y."/>
            <person name="Su H.N."/>
            <person name="Yu Z.C."/>
            <person name="Liu C."/>
            <person name="Li H."/>
            <person name="Chen X.L."/>
            <person name="Song X.Y."/>
            <person name="Xie B.B."/>
            <person name="Qin Q.L."/>
            <person name="Zhou B.C."/>
            <person name="Shi M."/>
            <person name="Huang Y."/>
            <person name="Zhang Y.Z."/>
        </authorList>
    </citation>
    <scope>NUCLEOTIDE SEQUENCE [LARGE SCALE GENOMIC DNA]</scope>
    <source>
        <strain evidence="3 4">SM1222</strain>
    </source>
</reference>
<dbReference type="InterPro" id="IPR029058">
    <property type="entry name" value="AB_hydrolase_fold"/>
</dbReference>
<feature type="region of interest" description="Disordered" evidence="1">
    <location>
        <begin position="341"/>
        <end position="361"/>
    </location>
</feature>
<keyword evidence="4" id="KW-1185">Reference proteome</keyword>
<dbReference type="EMBL" id="CP021377">
    <property type="protein sequence ID" value="ART83993.1"/>
    <property type="molecule type" value="Genomic_DNA"/>
</dbReference>
<evidence type="ECO:0000256" key="1">
    <source>
        <dbReference type="SAM" id="MobiDB-lite"/>
    </source>
</evidence>
<dbReference type="PANTHER" id="PTHR11614">
    <property type="entry name" value="PHOSPHOLIPASE-RELATED"/>
    <property type="match status" value="1"/>
</dbReference>
<feature type="domain" description="Serine aminopeptidase S33" evidence="2">
    <location>
        <begin position="64"/>
        <end position="324"/>
    </location>
</feature>
<dbReference type="InterPro" id="IPR022742">
    <property type="entry name" value="Hydrolase_4"/>
</dbReference>
<dbReference type="OrthoDB" id="9788260at2"/>
<organism evidence="3 4">
    <name type="scientific">Oceanisphaera profunda</name>
    <dbReference type="NCBI Taxonomy" id="1416627"/>
    <lineage>
        <taxon>Bacteria</taxon>
        <taxon>Pseudomonadati</taxon>
        <taxon>Pseudomonadota</taxon>
        <taxon>Gammaproteobacteria</taxon>
        <taxon>Aeromonadales</taxon>
        <taxon>Aeromonadaceae</taxon>
        <taxon>Oceanisphaera</taxon>
    </lineage>
</organism>
<evidence type="ECO:0000259" key="2">
    <source>
        <dbReference type="Pfam" id="PF12146"/>
    </source>
</evidence>
<dbReference type="AlphaFoldDB" id="A0A1Y0D8V2"/>